<dbReference type="PROSITE" id="PS51318">
    <property type="entry name" value="TAT"/>
    <property type="match status" value="1"/>
</dbReference>
<dbReference type="CDD" id="cd13571">
    <property type="entry name" value="PBP2_PnhD_1"/>
    <property type="match status" value="1"/>
</dbReference>
<keyword evidence="2" id="KW-1185">Reference proteome</keyword>
<dbReference type="EMBL" id="JABZEO010000010">
    <property type="protein sequence ID" value="NVZ10453.1"/>
    <property type="molecule type" value="Genomic_DNA"/>
</dbReference>
<dbReference type="AlphaFoldDB" id="A0A850RND7"/>
<dbReference type="PANTHER" id="PTHR35841">
    <property type="entry name" value="PHOSPHONATES-BINDING PERIPLASMIC PROTEIN"/>
    <property type="match status" value="1"/>
</dbReference>
<dbReference type="InterPro" id="IPR006311">
    <property type="entry name" value="TAT_signal"/>
</dbReference>
<sequence>MTLNRRRFIRHLVATTLGAAWPVLGASPVRFGVTAVMLDDRVGFLNDWAAWLGARLGRPVVFVQRARYREILDLLLGGQLDLAWICGYPYVQHQDALELIAVPSFQGQPLYRAYVIAAAEGGVQSFEELAGRLFAWADPDSNSGYLYPRSHLAGLGRDPDHFFRRTFFTWGHPRSVVAVAEGLADGAAVDGYVWETLARRDPALTGQTQIILRSPLFGFPPIVAARDLPAADRTRLREILIGQAGDAAGRALLAELNLDGFVTAEPALFTDIAAMARQLGRSG</sequence>
<comment type="caution">
    <text evidence="1">The sequence shown here is derived from an EMBL/GenBank/DDBJ whole genome shotgun (WGS) entry which is preliminary data.</text>
</comment>
<evidence type="ECO:0000313" key="1">
    <source>
        <dbReference type="EMBL" id="NVZ10453.1"/>
    </source>
</evidence>
<dbReference type="Pfam" id="PF12974">
    <property type="entry name" value="Phosphonate-bd"/>
    <property type="match status" value="1"/>
</dbReference>
<dbReference type="PANTHER" id="PTHR35841:SF1">
    <property type="entry name" value="PHOSPHONATES-BINDING PERIPLASMIC PROTEIN"/>
    <property type="match status" value="1"/>
</dbReference>
<dbReference type="SUPFAM" id="SSF53850">
    <property type="entry name" value="Periplasmic binding protein-like II"/>
    <property type="match status" value="1"/>
</dbReference>
<proteinExistence type="predicted"/>
<dbReference type="Gene3D" id="3.40.190.10">
    <property type="entry name" value="Periplasmic binding protein-like II"/>
    <property type="match status" value="2"/>
</dbReference>
<evidence type="ECO:0000313" key="2">
    <source>
        <dbReference type="Proteomes" id="UP000592294"/>
    </source>
</evidence>
<reference evidence="1 2" key="1">
    <citation type="submission" date="2020-06" db="EMBL/GenBank/DDBJ databases">
        <title>Whole-genome sequence of Allochromatium humboldtianum DSM 21881, type strain.</title>
        <authorList>
            <person name="Kyndt J.A."/>
            <person name="Meyer T.E."/>
        </authorList>
    </citation>
    <scope>NUCLEOTIDE SEQUENCE [LARGE SCALE GENOMIC DNA]</scope>
    <source>
        <strain evidence="1 2">DSM 21881</strain>
    </source>
</reference>
<name>A0A850RND7_9GAMM</name>
<protein>
    <submittedName>
        <fullName evidence="1">PhnD/SsuA/transferrin family substrate-binding protein</fullName>
    </submittedName>
</protein>
<dbReference type="Proteomes" id="UP000592294">
    <property type="component" value="Unassembled WGS sequence"/>
</dbReference>
<dbReference type="RefSeq" id="WP_176977195.1">
    <property type="nucleotide sequence ID" value="NZ_JABZEO010000010.1"/>
</dbReference>
<accession>A0A850RND7</accession>
<organism evidence="1 2">
    <name type="scientific">Allochromatium humboldtianum</name>
    <dbReference type="NCBI Taxonomy" id="504901"/>
    <lineage>
        <taxon>Bacteria</taxon>
        <taxon>Pseudomonadati</taxon>
        <taxon>Pseudomonadota</taxon>
        <taxon>Gammaproteobacteria</taxon>
        <taxon>Chromatiales</taxon>
        <taxon>Chromatiaceae</taxon>
        <taxon>Allochromatium</taxon>
    </lineage>
</organism>
<gene>
    <name evidence="1" type="ORF">HW932_14405</name>
</gene>